<proteinExistence type="predicted"/>
<gene>
    <name evidence="2" type="ORF">J2S15_002167</name>
</gene>
<keyword evidence="1" id="KW-1133">Transmembrane helix</keyword>
<reference evidence="2 3" key="1">
    <citation type="submission" date="2023-07" db="EMBL/GenBank/DDBJ databases">
        <title>Genomic Encyclopedia of Type Strains, Phase IV (KMG-IV): sequencing the most valuable type-strain genomes for metagenomic binning, comparative biology and taxonomic classification.</title>
        <authorList>
            <person name="Goeker M."/>
        </authorList>
    </citation>
    <scope>NUCLEOTIDE SEQUENCE [LARGE SCALE GENOMIC DNA]</scope>
    <source>
        <strain evidence="2 3">DSM 16784</strain>
    </source>
</reference>
<organism evidence="2 3">
    <name type="scientific">Breznakia pachnodae</name>
    <dbReference type="NCBI Taxonomy" id="265178"/>
    <lineage>
        <taxon>Bacteria</taxon>
        <taxon>Bacillati</taxon>
        <taxon>Bacillota</taxon>
        <taxon>Erysipelotrichia</taxon>
        <taxon>Erysipelotrichales</taxon>
        <taxon>Erysipelotrichaceae</taxon>
        <taxon>Breznakia</taxon>
    </lineage>
</organism>
<evidence type="ECO:0000313" key="2">
    <source>
        <dbReference type="EMBL" id="MDQ0361420.1"/>
    </source>
</evidence>
<dbReference type="EMBL" id="JAUSUR010000003">
    <property type="protein sequence ID" value="MDQ0361420.1"/>
    <property type="molecule type" value="Genomic_DNA"/>
</dbReference>
<keyword evidence="1" id="KW-0472">Membrane</keyword>
<evidence type="ECO:0000256" key="1">
    <source>
        <dbReference type="SAM" id="Phobius"/>
    </source>
</evidence>
<dbReference type="Proteomes" id="UP001230220">
    <property type="component" value="Unassembled WGS sequence"/>
</dbReference>
<evidence type="ECO:0008006" key="4">
    <source>
        <dbReference type="Google" id="ProtNLM"/>
    </source>
</evidence>
<dbReference type="RefSeq" id="WP_307408124.1">
    <property type="nucleotide sequence ID" value="NZ_JAUSUR010000003.1"/>
</dbReference>
<sequence length="112" mass="13388">MEDIMLIVFIVVAIIALLIAFWNARYRLPKSAFEPHVYIDEEEPRIEFFNFHESRNSEMKKFYKEYYVGLVIAYNDRNFVVTKIDKVLNSNAKSPKRNMKMVVYLKEKELAD</sequence>
<accession>A0ABU0E3F5</accession>
<keyword evidence="1" id="KW-0812">Transmembrane</keyword>
<name>A0ABU0E3F5_9FIRM</name>
<protein>
    <recommendedName>
        <fullName evidence="4">DUF2726 domain-containing protein</fullName>
    </recommendedName>
</protein>
<keyword evidence="3" id="KW-1185">Reference proteome</keyword>
<evidence type="ECO:0000313" key="3">
    <source>
        <dbReference type="Proteomes" id="UP001230220"/>
    </source>
</evidence>
<comment type="caution">
    <text evidence="2">The sequence shown here is derived from an EMBL/GenBank/DDBJ whole genome shotgun (WGS) entry which is preliminary data.</text>
</comment>
<feature type="transmembrane region" description="Helical" evidence="1">
    <location>
        <begin position="6"/>
        <end position="24"/>
    </location>
</feature>